<accession>A0ABY9P503</accession>
<dbReference type="Gene3D" id="3.40.390.10">
    <property type="entry name" value="Collagenase (Catalytic Domain)"/>
    <property type="match status" value="1"/>
</dbReference>
<sequence length="335" mass="36592">MKSNLMMAVAVVFTAFVTSANATPPVIYGKYGARSVTVGFHNSIPADCINATIFAVSEWNAVAADFDLKTKTSSFQPRYADQTPTFDDQNVTIEDGTPGDSNAIMVTRVRRNTQTKIIENTDIIVDKRRINQVGPTPVDKLNCAGLNPTPLDELDFQSSVLHELGHVVGLEDVLDDASCALYRSLNPGVKRRSLCNDEKQAYINSYGKRFQIVSIPNVTGPQQVNIPAQIHYDGTPKFPVQRKTKIIQCPSGWSCDDYNGSYSSTTLSPLTFNFKCTPSASLPTATFKWQTTLTDANGIVTNAVDHTSTCTQPTTSQKVQPNAEQQGSSRIIITN</sequence>
<feature type="chain" id="PRO_5047352545" description="Peptidase M10 metallopeptidase domain-containing protein" evidence="2">
    <location>
        <begin position="23"/>
        <end position="335"/>
    </location>
</feature>
<evidence type="ECO:0000256" key="2">
    <source>
        <dbReference type="SAM" id="SignalP"/>
    </source>
</evidence>
<evidence type="ECO:0008006" key="5">
    <source>
        <dbReference type="Google" id="ProtNLM"/>
    </source>
</evidence>
<gene>
    <name evidence="3" type="ORF">RDV84_15575</name>
</gene>
<feature type="signal peptide" evidence="2">
    <location>
        <begin position="1"/>
        <end position="22"/>
    </location>
</feature>
<evidence type="ECO:0000313" key="4">
    <source>
        <dbReference type="Proteomes" id="UP001229313"/>
    </source>
</evidence>
<dbReference type="EMBL" id="CP133568">
    <property type="protein sequence ID" value="WMT01404.1"/>
    <property type="molecule type" value="Genomic_DNA"/>
</dbReference>
<keyword evidence="2" id="KW-0732">Signal</keyword>
<proteinExistence type="predicted"/>
<evidence type="ECO:0000313" key="3">
    <source>
        <dbReference type="EMBL" id="WMT01404.1"/>
    </source>
</evidence>
<dbReference type="InterPro" id="IPR024079">
    <property type="entry name" value="MetalloPept_cat_dom_sf"/>
</dbReference>
<organism evidence="3 4">
    <name type="scientific">Lysobacter yananisis</name>
    <dbReference type="NCBI Taxonomy" id="1003114"/>
    <lineage>
        <taxon>Bacteria</taxon>
        <taxon>Pseudomonadati</taxon>
        <taxon>Pseudomonadota</taxon>
        <taxon>Gammaproteobacteria</taxon>
        <taxon>Lysobacterales</taxon>
        <taxon>Lysobacteraceae</taxon>
        <taxon>Lysobacter</taxon>
    </lineage>
</organism>
<evidence type="ECO:0000256" key="1">
    <source>
        <dbReference type="SAM" id="MobiDB-lite"/>
    </source>
</evidence>
<dbReference type="Proteomes" id="UP001229313">
    <property type="component" value="Chromosome"/>
</dbReference>
<name>A0ABY9P503_9GAMM</name>
<reference evidence="3 4" key="1">
    <citation type="submission" date="2023-08" db="EMBL/GenBank/DDBJ databases">
        <title>The whole genome sequence of Lysobacter yananisis.</title>
        <authorList>
            <person name="Sun H."/>
        </authorList>
    </citation>
    <scope>NUCLEOTIDE SEQUENCE [LARGE SCALE GENOMIC DNA]</scope>
    <source>
        <strain evidence="3 4">SNNU513</strain>
    </source>
</reference>
<dbReference type="RefSeq" id="WP_309150849.1">
    <property type="nucleotide sequence ID" value="NZ_CP133568.1"/>
</dbReference>
<protein>
    <recommendedName>
        <fullName evidence="5">Peptidase M10 metallopeptidase domain-containing protein</fullName>
    </recommendedName>
</protein>
<feature type="region of interest" description="Disordered" evidence="1">
    <location>
        <begin position="311"/>
        <end position="335"/>
    </location>
</feature>
<keyword evidence="4" id="KW-1185">Reference proteome</keyword>
<dbReference type="SUPFAM" id="SSF55486">
    <property type="entry name" value="Metalloproteases ('zincins'), catalytic domain"/>
    <property type="match status" value="1"/>
</dbReference>